<sequence length="86" mass="9889">MIIINLVVRICCCRWTSTKISSDETQTKTLKELGKNKKPEDFQTIIIRLDTEGNQNEISEHNSTLQIARKDSHPLSGYVFPRIDNN</sequence>
<proteinExistence type="predicted"/>
<reference evidence="1" key="1">
    <citation type="submission" date="2021-09" db="EMBL/GenBank/DDBJ databases">
        <authorList>
            <consortium name="AG Swart"/>
            <person name="Singh M."/>
            <person name="Singh A."/>
            <person name="Seah K."/>
            <person name="Emmerich C."/>
        </authorList>
    </citation>
    <scope>NUCLEOTIDE SEQUENCE</scope>
    <source>
        <strain evidence="1">ATCC30299</strain>
    </source>
</reference>
<dbReference type="EMBL" id="CAJZBQ010000013">
    <property type="protein sequence ID" value="CAG9315167.1"/>
    <property type="molecule type" value="Genomic_DNA"/>
</dbReference>
<evidence type="ECO:0000313" key="1">
    <source>
        <dbReference type="EMBL" id="CAG9315167.1"/>
    </source>
</evidence>
<dbReference type="AlphaFoldDB" id="A0AAU9IL07"/>
<name>A0AAU9IL07_9CILI</name>
<dbReference type="Proteomes" id="UP001162131">
    <property type="component" value="Unassembled WGS sequence"/>
</dbReference>
<comment type="caution">
    <text evidence="1">The sequence shown here is derived from an EMBL/GenBank/DDBJ whole genome shotgun (WGS) entry which is preliminary data.</text>
</comment>
<accession>A0AAU9IL07</accession>
<protein>
    <submittedName>
        <fullName evidence="1">Uncharacterized protein</fullName>
    </submittedName>
</protein>
<organism evidence="1 2">
    <name type="scientific">Blepharisma stoltei</name>
    <dbReference type="NCBI Taxonomy" id="1481888"/>
    <lineage>
        <taxon>Eukaryota</taxon>
        <taxon>Sar</taxon>
        <taxon>Alveolata</taxon>
        <taxon>Ciliophora</taxon>
        <taxon>Postciliodesmatophora</taxon>
        <taxon>Heterotrichea</taxon>
        <taxon>Heterotrichida</taxon>
        <taxon>Blepharismidae</taxon>
        <taxon>Blepharisma</taxon>
    </lineage>
</organism>
<keyword evidence="2" id="KW-1185">Reference proteome</keyword>
<gene>
    <name evidence="1" type="ORF">BSTOLATCC_MIC12941</name>
</gene>
<evidence type="ECO:0000313" key="2">
    <source>
        <dbReference type="Proteomes" id="UP001162131"/>
    </source>
</evidence>